<evidence type="ECO:0000313" key="2">
    <source>
        <dbReference type="Proteomes" id="UP000180811"/>
    </source>
</evidence>
<reference evidence="1 2" key="1">
    <citation type="journal article" date="2007" name="J. Gen. Virol.">
        <title>Genomic sequence of a clonal isolate of the vaccinia virus Lister strain employed for smallpox vaccination in France and its comparison to other orthopoxviruses.</title>
        <authorList>
            <person name="Garcel A."/>
            <person name="Crance J.M."/>
            <person name="Drillien R."/>
            <person name="Garin D."/>
            <person name="Favier A.L."/>
        </authorList>
    </citation>
    <scope>NUCLEOTIDE SEQUENCE [LARGE SCALE GENOMIC DNA]</scope>
    <source>
        <strain evidence="1">Lister</strain>
    </source>
</reference>
<name>A4GD62_VACCL</name>
<organismHost>
    <name type="scientific">Homo sapiens</name>
    <name type="common">Human</name>
    <dbReference type="NCBI Taxonomy" id="9606"/>
</organismHost>
<sequence length="128" mass="15131">MEQTLTRLHTYLQQYTKHSPRVVYALLSRGYVIILIVHPSWNDCATGHILIMLLTWHEQKEEGQHLLYLFIKHNQGYTLNILRYLLDRFDIQKDEYYNTAFQNCNNNVASYIGYDINLPTKDGIRLGV</sequence>
<accession>A4GD62</accession>
<proteinExistence type="predicted"/>
<organism evidence="1 2">
    <name type="scientific">Vaccinia virus (strain Lister)</name>
    <name type="common">VACV</name>
    <dbReference type="NCBI Taxonomy" id="10252"/>
    <lineage>
        <taxon>Viruses</taxon>
        <taxon>Varidnaviria</taxon>
        <taxon>Bamfordvirae</taxon>
        <taxon>Nucleocytoviricota</taxon>
        <taxon>Pokkesviricetes</taxon>
        <taxon>Chitovirales</taxon>
        <taxon>Poxviridae</taxon>
        <taxon>Chordopoxvirinae</taxon>
        <taxon>Orthopoxvirus</taxon>
        <taxon>Vaccinia virus</taxon>
    </lineage>
</organism>
<dbReference type="EMBL" id="DQ121394">
    <property type="protein sequence ID" value="ABL63829.1"/>
    <property type="molecule type" value="Genomic_DNA"/>
</dbReference>
<dbReference type="Proteomes" id="UP000180811">
    <property type="component" value="Segment"/>
</dbReference>
<gene>
    <name evidence="1" type="ORF">List003*B</name>
</gene>
<evidence type="ECO:0008006" key="3">
    <source>
        <dbReference type="Google" id="ProtNLM"/>
    </source>
</evidence>
<evidence type="ECO:0000313" key="1">
    <source>
        <dbReference type="EMBL" id="ABL63829.1"/>
    </source>
</evidence>
<protein>
    <recommendedName>
        <fullName evidence="3">Ankyrin-like protein</fullName>
    </recommendedName>
</protein>